<gene>
    <name evidence="2" type="ORF">SCL_1265</name>
</gene>
<name>A0A1B4XFK4_9GAMM</name>
<dbReference type="Gene3D" id="3.90.10.10">
    <property type="entry name" value="Cytochrome C3"/>
    <property type="match status" value="1"/>
</dbReference>
<evidence type="ECO:0000313" key="3">
    <source>
        <dbReference type="Proteomes" id="UP000243180"/>
    </source>
</evidence>
<dbReference type="SUPFAM" id="SSF48695">
    <property type="entry name" value="Multiheme cytochromes"/>
    <property type="match status" value="1"/>
</dbReference>
<dbReference type="Proteomes" id="UP000243180">
    <property type="component" value="Chromosome"/>
</dbReference>
<dbReference type="RefSeq" id="WP_096360416.1">
    <property type="nucleotide sequence ID" value="NZ_AP014879.1"/>
</dbReference>
<dbReference type="EMBL" id="AP014879">
    <property type="protein sequence ID" value="BAV33577.1"/>
    <property type="molecule type" value="Genomic_DNA"/>
</dbReference>
<organism evidence="2 3">
    <name type="scientific">Sulfuricaulis limicola</name>
    <dbReference type="NCBI Taxonomy" id="1620215"/>
    <lineage>
        <taxon>Bacteria</taxon>
        <taxon>Pseudomonadati</taxon>
        <taxon>Pseudomonadota</taxon>
        <taxon>Gammaproteobacteria</taxon>
        <taxon>Acidiferrobacterales</taxon>
        <taxon>Acidiferrobacteraceae</taxon>
        <taxon>Sulfuricaulis</taxon>
    </lineage>
</organism>
<evidence type="ECO:0000256" key="1">
    <source>
        <dbReference type="SAM" id="SignalP"/>
    </source>
</evidence>
<dbReference type="KEGG" id="slim:SCL_1265"/>
<evidence type="ECO:0000313" key="2">
    <source>
        <dbReference type="EMBL" id="BAV33577.1"/>
    </source>
</evidence>
<accession>A0A1B4XFK4</accession>
<dbReference type="InterPro" id="IPR036280">
    <property type="entry name" value="Multihaem_cyt_sf"/>
</dbReference>
<reference evidence="2 3" key="1">
    <citation type="submission" date="2015-05" db="EMBL/GenBank/DDBJ databases">
        <title>Complete genome sequence of a sulfur-oxidizing gammaproteobacterium strain HA5.</title>
        <authorList>
            <person name="Miura A."/>
            <person name="Kojima H."/>
            <person name="Fukui M."/>
        </authorList>
    </citation>
    <scope>NUCLEOTIDE SEQUENCE [LARGE SCALE GENOMIC DNA]</scope>
    <source>
        <strain evidence="2 3">HA5</strain>
    </source>
</reference>
<dbReference type="InParanoid" id="A0A1B4XFK4"/>
<dbReference type="OrthoDB" id="9790557at2"/>
<protein>
    <submittedName>
        <fullName evidence="2">Sulfur oxidation protein DsrJ</fullName>
    </submittedName>
</protein>
<dbReference type="AlphaFoldDB" id="A0A1B4XFK4"/>
<sequence length="145" mass="15405">MRRKTTIIAGVIAALAAGLFAVGMVRATDSAAKSGGPGPVVKIHRGEQCVEDTGYMRRNHMKVILHQRDKTMHQGIRTAKHSLKNCVDCHADPVTGSVLGQDGFCASCHEYASVKIDCFSCHTDKADKAALATLPPPKPATGVKP</sequence>
<feature type="chain" id="PRO_5008572363" evidence="1">
    <location>
        <begin position="28"/>
        <end position="145"/>
    </location>
</feature>
<keyword evidence="3" id="KW-1185">Reference proteome</keyword>
<proteinExistence type="predicted"/>
<feature type="signal peptide" evidence="1">
    <location>
        <begin position="1"/>
        <end position="27"/>
    </location>
</feature>
<keyword evidence="1" id="KW-0732">Signal</keyword>